<dbReference type="CDD" id="cd03801">
    <property type="entry name" value="GT4_PimA-like"/>
    <property type="match status" value="1"/>
</dbReference>
<proteinExistence type="predicted"/>
<dbReference type="Pfam" id="PF00534">
    <property type="entry name" value="Glycos_transf_1"/>
    <property type="match status" value="1"/>
</dbReference>
<dbReference type="Proteomes" id="UP000462435">
    <property type="component" value="Unassembled WGS sequence"/>
</dbReference>
<dbReference type="GO" id="GO:0016757">
    <property type="term" value="F:glycosyltransferase activity"/>
    <property type="evidence" value="ECO:0007669"/>
    <property type="project" value="InterPro"/>
</dbReference>
<dbReference type="EMBL" id="WNDX01000055">
    <property type="protein sequence ID" value="KAF1043693.1"/>
    <property type="molecule type" value="Genomic_DNA"/>
</dbReference>
<evidence type="ECO:0000259" key="2">
    <source>
        <dbReference type="Pfam" id="PF00534"/>
    </source>
</evidence>
<feature type="compositionally biased region" description="Low complexity" evidence="1">
    <location>
        <begin position="164"/>
        <end position="179"/>
    </location>
</feature>
<evidence type="ECO:0000313" key="4">
    <source>
        <dbReference type="Proteomes" id="UP000462435"/>
    </source>
</evidence>
<organism evidence="3 4">
    <name type="scientific">Herbaspirillum frisingense</name>
    <dbReference type="NCBI Taxonomy" id="92645"/>
    <lineage>
        <taxon>Bacteria</taxon>
        <taxon>Pseudomonadati</taxon>
        <taxon>Pseudomonadota</taxon>
        <taxon>Betaproteobacteria</taxon>
        <taxon>Burkholderiales</taxon>
        <taxon>Oxalobacteraceae</taxon>
        <taxon>Herbaspirillum</taxon>
    </lineage>
</organism>
<dbReference type="Gene3D" id="3.40.50.2000">
    <property type="entry name" value="Glycogen Phosphorylase B"/>
    <property type="match status" value="1"/>
</dbReference>
<sequence length="595" mass="65141">MRQNLFARLGLPYYLHGPAYAENTDEARALHHLCHALNLAGEEAYVTEEGDGALHTPRLTQDRIEAHLRAGRKPIVIYPGSIDDNPLGADQVVRYLLSPAGMQTTLGTPPGEMLVAWRAGLATADVPLLSTPLADDAAYAVGRQQFARQLQAFIEASQRRFNPSFAAPASPASARPAGPRIVPGRLAHPLDRPAAPASAGLPPRPSHSPIPVRAAPAAPMPPAAAHVQPTAPQPPLLQGLKTTPAASAPAPAPFKRKKRIVVYSVESTWSPCPQIRLIRPFAHLQDEWELVWGIRDGQLQGDYLNNADLIVLHRFTPGLMSIATLQTIFASRVPIVYESDDLLNDIPHDHPEAQQGASWKEGIEYAVKHAKAVVVSTEFLASKYRDLNPAVYVLPNYIDYDLFYRPVPQSTAVDGKINIGLLGSSIQPSNFALVDDALRALVERYGERLHIDFVGWECPKGWEGHPLTTFHSFVHQYVDYAAQLRQWNWDIALIPLASDEYNQCKSYIKWLDYSAAGIACVFSDVSVYNEVVTHDSTGLLMPNASQAWLEAVTLLIESPEKRHALAETAQQAIHAGFDLNAKAALYNATYGKLAG</sequence>
<dbReference type="SUPFAM" id="SSF53756">
    <property type="entry name" value="UDP-Glycosyltransferase/glycogen phosphorylase"/>
    <property type="match status" value="1"/>
</dbReference>
<gene>
    <name evidence="3" type="ORF">GAK35_02070</name>
</gene>
<accession>A0A7V8FX11</accession>
<feature type="region of interest" description="Disordered" evidence="1">
    <location>
        <begin position="164"/>
        <end position="251"/>
    </location>
</feature>
<reference evidence="4" key="1">
    <citation type="journal article" date="2020" name="MBio">
        <title>Horizontal gene transfer to a defensive symbiont with a reduced genome amongst a multipartite beetle microbiome.</title>
        <authorList>
            <person name="Waterworth S.C."/>
            <person name="Florez L.V."/>
            <person name="Rees E.R."/>
            <person name="Hertweck C."/>
            <person name="Kaltenpoth M."/>
            <person name="Kwan J.C."/>
        </authorList>
    </citation>
    <scope>NUCLEOTIDE SEQUENCE [LARGE SCALE GENOMIC DNA]</scope>
</reference>
<comment type="caution">
    <text evidence="3">The sequence shown here is derived from an EMBL/GenBank/DDBJ whole genome shotgun (WGS) entry which is preliminary data.</text>
</comment>
<feature type="domain" description="Glycosyl transferase family 1" evidence="2">
    <location>
        <begin position="511"/>
        <end position="571"/>
    </location>
</feature>
<evidence type="ECO:0000313" key="3">
    <source>
        <dbReference type="EMBL" id="KAF1043693.1"/>
    </source>
</evidence>
<protein>
    <recommendedName>
        <fullName evidence="2">Glycosyl transferase family 1 domain-containing protein</fullName>
    </recommendedName>
</protein>
<evidence type="ECO:0000256" key="1">
    <source>
        <dbReference type="SAM" id="MobiDB-lite"/>
    </source>
</evidence>
<dbReference type="AlphaFoldDB" id="A0A7V8FX11"/>
<dbReference type="InterPro" id="IPR001296">
    <property type="entry name" value="Glyco_trans_1"/>
</dbReference>
<name>A0A7V8FX11_9BURK</name>